<feature type="domain" description="ABC transporter" evidence="8">
    <location>
        <begin position="336"/>
        <end position="571"/>
    </location>
</feature>
<sequence>MMGVFIRLLVLIAPHWKAMLLGVILGFLTVGSSIGLMATAAFLIASAALHPPVSELLVVSTGVRFCGISRAVCRYLERYLTHDATFRVLGRLRAWVYQSIEPLAPAGLVDYRSGDLLARMVADVETLERFYLRVLAPPLVAIFVLAGTFAFLARFELRLALILLGFYLVAGVVAPLLIRRFSRGLGQRMVEVRAELNAHLVDAIDGVTEILAFGQEERQKKRVGALGRQLLGLQGRVAGLGGLSNAILSLAMNLALWSILLLAIPMVAGGKLDGVYLAMLVLGALSSFEAVLPLPMVFQHLEESLVAGKRLLALAGAGPVVAGPPGPSPAPEGYGLRVERLRFRYAEGEPYVLDGVDFVLPAGGRLAIVGPSGAGKSTIVNLLLRFWDYQEGVIYLGGHELKKYSPEDLRHLLGVVTQHTHLFNATIRENLLLARPGASEEELIAAARRAQIHDFIQTLPRGYDTCVGEGGFKLSGGQRQRLAIARALLKNAPILVLDEATAGLDPVTEREIMGAVYFLMQGRTTLVITHRLVGMEVMDKILVLDGGRVVERGRHEELLRYNGLYRRLWDLQHQVLAR</sequence>
<dbReference type="Proteomes" id="UP001225644">
    <property type="component" value="Unassembled WGS sequence"/>
</dbReference>
<feature type="transmembrane region" description="Helical" evidence="7">
    <location>
        <begin position="274"/>
        <end position="292"/>
    </location>
</feature>
<dbReference type="InterPro" id="IPR017871">
    <property type="entry name" value="ABC_transporter-like_CS"/>
</dbReference>
<dbReference type="EMBL" id="JAUSUX010000026">
    <property type="protein sequence ID" value="MDQ0287430.1"/>
    <property type="molecule type" value="Genomic_DNA"/>
</dbReference>
<dbReference type="PROSITE" id="PS50893">
    <property type="entry name" value="ABC_TRANSPORTER_2"/>
    <property type="match status" value="1"/>
</dbReference>
<protein>
    <submittedName>
        <fullName evidence="10">Thiol reductant ABC exporter CydC subunit</fullName>
    </submittedName>
</protein>
<evidence type="ECO:0000256" key="7">
    <source>
        <dbReference type="SAM" id="Phobius"/>
    </source>
</evidence>
<dbReference type="CDD" id="cd18585">
    <property type="entry name" value="ABC_6TM_CydC"/>
    <property type="match status" value="1"/>
</dbReference>
<dbReference type="SMART" id="SM00382">
    <property type="entry name" value="AAA"/>
    <property type="match status" value="1"/>
</dbReference>
<dbReference type="PANTHER" id="PTHR43394:SF1">
    <property type="entry name" value="ATP-BINDING CASSETTE SUB-FAMILY B MEMBER 10, MITOCHONDRIAL"/>
    <property type="match status" value="1"/>
</dbReference>
<evidence type="ECO:0000313" key="10">
    <source>
        <dbReference type="EMBL" id="MDQ0287430.1"/>
    </source>
</evidence>
<evidence type="ECO:0000256" key="4">
    <source>
        <dbReference type="ARBA" id="ARBA00022840"/>
    </source>
</evidence>
<dbReference type="InterPro" id="IPR003439">
    <property type="entry name" value="ABC_transporter-like_ATP-bd"/>
</dbReference>
<dbReference type="PROSITE" id="PS50929">
    <property type="entry name" value="ABC_TM1F"/>
    <property type="match status" value="1"/>
</dbReference>
<dbReference type="InterPro" id="IPR039421">
    <property type="entry name" value="Type_1_exporter"/>
</dbReference>
<feature type="transmembrane region" description="Helical" evidence="7">
    <location>
        <begin position="130"/>
        <end position="153"/>
    </location>
</feature>
<keyword evidence="3" id="KW-0547">Nucleotide-binding</keyword>
<evidence type="ECO:0000256" key="6">
    <source>
        <dbReference type="ARBA" id="ARBA00023136"/>
    </source>
</evidence>
<dbReference type="Gene3D" id="3.40.50.300">
    <property type="entry name" value="P-loop containing nucleotide triphosphate hydrolases"/>
    <property type="match status" value="1"/>
</dbReference>
<keyword evidence="4" id="KW-0067">ATP-binding</keyword>
<feature type="transmembrane region" description="Helical" evidence="7">
    <location>
        <begin position="20"/>
        <end position="45"/>
    </location>
</feature>
<keyword evidence="6 7" id="KW-0472">Membrane</keyword>
<feature type="domain" description="ABC transmembrane type-1" evidence="9">
    <location>
        <begin position="20"/>
        <end position="303"/>
    </location>
</feature>
<dbReference type="InterPro" id="IPR003593">
    <property type="entry name" value="AAA+_ATPase"/>
</dbReference>
<feature type="transmembrane region" description="Helical" evidence="7">
    <location>
        <begin position="159"/>
        <end position="178"/>
    </location>
</feature>
<accession>A0ABU0B3Y1</accession>
<dbReference type="InterPro" id="IPR036640">
    <property type="entry name" value="ABC1_TM_sf"/>
</dbReference>
<dbReference type="SUPFAM" id="SSF90123">
    <property type="entry name" value="ABC transporter transmembrane region"/>
    <property type="match status" value="1"/>
</dbReference>
<evidence type="ECO:0000259" key="8">
    <source>
        <dbReference type="PROSITE" id="PS50893"/>
    </source>
</evidence>
<evidence type="ECO:0000313" key="11">
    <source>
        <dbReference type="Proteomes" id="UP001225644"/>
    </source>
</evidence>
<name>A0ABU0B3Y1_9FIRM</name>
<dbReference type="Gene3D" id="1.20.1560.10">
    <property type="entry name" value="ABC transporter type 1, transmembrane domain"/>
    <property type="match status" value="1"/>
</dbReference>
<dbReference type="SUPFAM" id="SSF52540">
    <property type="entry name" value="P-loop containing nucleoside triphosphate hydrolases"/>
    <property type="match status" value="1"/>
</dbReference>
<comment type="subcellular location">
    <subcellularLocation>
        <location evidence="1">Cell membrane</location>
        <topology evidence="1">Multi-pass membrane protein</topology>
    </subcellularLocation>
</comment>
<evidence type="ECO:0000256" key="3">
    <source>
        <dbReference type="ARBA" id="ARBA00022741"/>
    </source>
</evidence>
<dbReference type="InterPro" id="IPR011527">
    <property type="entry name" value="ABC1_TM_dom"/>
</dbReference>
<evidence type="ECO:0000256" key="2">
    <source>
        <dbReference type="ARBA" id="ARBA00022692"/>
    </source>
</evidence>
<evidence type="ECO:0000256" key="5">
    <source>
        <dbReference type="ARBA" id="ARBA00022989"/>
    </source>
</evidence>
<dbReference type="Pfam" id="PF00005">
    <property type="entry name" value="ABC_tran"/>
    <property type="match status" value="1"/>
</dbReference>
<dbReference type="PROSITE" id="PS00211">
    <property type="entry name" value="ABC_TRANSPORTER_1"/>
    <property type="match status" value="1"/>
</dbReference>
<reference evidence="10 11" key="1">
    <citation type="submission" date="2023-07" db="EMBL/GenBank/DDBJ databases">
        <title>Genomic Encyclopedia of Type Strains, Phase IV (KMG-IV): sequencing the most valuable type-strain genomes for metagenomic binning, comparative biology and taxonomic classification.</title>
        <authorList>
            <person name="Goeker M."/>
        </authorList>
    </citation>
    <scope>NUCLEOTIDE SEQUENCE [LARGE SCALE GENOMIC DNA]</scope>
    <source>
        <strain evidence="10 11">DSM 12396</strain>
    </source>
</reference>
<proteinExistence type="predicted"/>
<dbReference type="InterPro" id="IPR014223">
    <property type="entry name" value="ABC_CydC/D"/>
</dbReference>
<dbReference type="InterPro" id="IPR027417">
    <property type="entry name" value="P-loop_NTPase"/>
</dbReference>
<keyword evidence="11" id="KW-1185">Reference proteome</keyword>
<dbReference type="NCBIfam" id="TIGR02868">
    <property type="entry name" value="CydC"/>
    <property type="match status" value="1"/>
</dbReference>
<keyword evidence="2 7" id="KW-0812">Transmembrane</keyword>
<gene>
    <name evidence="10" type="ORF">J2Z49_002558</name>
</gene>
<feature type="transmembrane region" description="Helical" evidence="7">
    <location>
        <begin position="246"/>
        <end position="268"/>
    </location>
</feature>
<comment type="caution">
    <text evidence="10">The sequence shown here is derived from an EMBL/GenBank/DDBJ whole genome shotgun (WGS) entry which is preliminary data.</text>
</comment>
<evidence type="ECO:0000256" key="1">
    <source>
        <dbReference type="ARBA" id="ARBA00004651"/>
    </source>
</evidence>
<evidence type="ECO:0000259" key="9">
    <source>
        <dbReference type="PROSITE" id="PS50929"/>
    </source>
</evidence>
<dbReference type="PANTHER" id="PTHR43394">
    <property type="entry name" value="ATP-DEPENDENT PERMEASE MDL1, MITOCHONDRIAL"/>
    <property type="match status" value="1"/>
</dbReference>
<organism evidence="10 11">
    <name type="scientific">Desulfofundulus luciae</name>
    <dbReference type="NCBI Taxonomy" id="74702"/>
    <lineage>
        <taxon>Bacteria</taxon>
        <taxon>Bacillati</taxon>
        <taxon>Bacillota</taxon>
        <taxon>Clostridia</taxon>
        <taxon>Eubacteriales</taxon>
        <taxon>Peptococcaceae</taxon>
        <taxon>Desulfofundulus</taxon>
    </lineage>
</organism>
<dbReference type="Pfam" id="PF00664">
    <property type="entry name" value="ABC_membrane"/>
    <property type="match status" value="1"/>
</dbReference>
<keyword evidence="5 7" id="KW-1133">Transmembrane helix</keyword>